<accession>A0A4U0YZD2</accession>
<comment type="caution">
    <text evidence="1">The sequence shown here is derived from an EMBL/GenBank/DDBJ whole genome shotgun (WGS) entry which is preliminary data.</text>
</comment>
<dbReference type="AlphaFoldDB" id="A0A4U0YZD2"/>
<dbReference type="EMBL" id="SWAU01000104">
    <property type="protein sequence ID" value="TKA96319.1"/>
    <property type="molecule type" value="Genomic_DNA"/>
</dbReference>
<organism evidence="1 2">
    <name type="scientific">Cereibacter changlensis</name>
    <dbReference type="NCBI Taxonomy" id="402884"/>
    <lineage>
        <taxon>Bacteria</taxon>
        <taxon>Pseudomonadati</taxon>
        <taxon>Pseudomonadota</taxon>
        <taxon>Alphaproteobacteria</taxon>
        <taxon>Rhodobacterales</taxon>
        <taxon>Paracoccaceae</taxon>
        <taxon>Cereibacter</taxon>
    </lineage>
</organism>
<evidence type="ECO:0000313" key="2">
    <source>
        <dbReference type="Proteomes" id="UP000306340"/>
    </source>
</evidence>
<reference evidence="1 2" key="1">
    <citation type="submission" date="2019-04" db="EMBL/GenBank/DDBJ databases">
        <title>Crypto-aerobic microbial life in anoxic (sulfidic) marine sediments.</title>
        <authorList>
            <person name="Bhattacharya S."/>
            <person name="Roy C."/>
            <person name="Mondal N."/>
            <person name="Sarkar J."/>
            <person name="Mandal S."/>
            <person name="Rameez M.J."/>
            <person name="Ghosh W."/>
        </authorList>
    </citation>
    <scope>NUCLEOTIDE SEQUENCE [LARGE SCALE GENOMIC DNA]</scope>
    <source>
        <strain evidence="1 2">SBBC</strain>
    </source>
</reference>
<proteinExistence type="predicted"/>
<protein>
    <submittedName>
        <fullName evidence="1">Uncharacterized protein</fullName>
    </submittedName>
</protein>
<name>A0A4U0YZD2_9RHOB</name>
<gene>
    <name evidence="1" type="ORF">FAZ78_12045</name>
</gene>
<dbReference type="RefSeq" id="WP_136792738.1">
    <property type="nucleotide sequence ID" value="NZ_SWAU01000104.1"/>
</dbReference>
<dbReference type="Proteomes" id="UP000306340">
    <property type="component" value="Unassembled WGS sequence"/>
</dbReference>
<evidence type="ECO:0000313" key="1">
    <source>
        <dbReference type="EMBL" id="TKA96319.1"/>
    </source>
</evidence>
<sequence length="67" mass="7101">MSDGKDDGGLAPEEADLRALSQTLLRAIEAEPVPEPILALARALAEALAERQGIERVLPAEAEQPRA</sequence>